<evidence type="ECO:0000313" key="1">
    <source>
        <dbReference type="EMBL" id="KAJ1134436.1"/>
    </source>
</evidence>
<comment type="caution">
    <text evidence="1">The sequence shown here is derived from an EMBL/GenBank/DDBJ whole genome shotgun (WGS) entry which is preliminary data.</text>
</comment>
<sequence>MLVWLIHREAERSHITVKTDPQGAQLHISESITETIASYMRDFYRGRGESPDAELQEFVRDCPCKKLDNTAAEALEEEVTEGEISTALAQLQPTKMPGPSRLRVAVFRYMAEKEVPHLHKM</sequence>
<gene>
    <name evidence="1" type="ORF">NDU88_000888</name>
</gene>
<protein>
    <submittedName>
        <fullName evidence="1">Uncharacterized protein</fullName>
    </submittedName>
</protein>
<name>A0AAV7Q1J3_PLEWA</name>
<reference evidence="1" key="1">
    <citation type="journal article" date="2022" name="bioRxiv">
        <title>Sequencing and chromosome-scale assembly of the giantPleurodeles waltlgenome.</title>
        <authorList>
            <person name="Brown T."/>
            <person name="Elewa A."/>
            <person name="Iarovenko S."/>
            <person name="Subramanian E."/>
            <person name="Araus A.J."/>
            <person name="Petzold A."/>
            <person name="Susuki M."/>
            <person name="Suzuki K.-i.T."/>
            <person name="Hayashi T."/>
            <person name="Toyoda A."/>
            <person name="Oliveira C."/>
            <person name="Osipova E."/>
            <person name="Leigh N.D."/>
            <person name="Simon A."/>
            <person name="Yun M.H."/>
        </authorList>
    </citation>
    <scope>NUCLEOTIDE SEQUENCE</scope>
    <source>
        <strain evidence="1">20211129_DDA</strain>
        <tissue evidence="1">Liver</tissue>
    </source>
</reference>
<proteinExistence type="predicted"/>
<dbReference type="EMBL" id="JANPWB010000010">
    <property type="protein sequence ID" value="KAJ1134436.1"/>
    <property type="molecule type" value="Genomic_DNA"/>
</dbReference>
<evidence type="ECO:0000313" key="2">
    <source>
        <dbReference type="Proteomes" id="UP001066276"/>
    </source>
</evidence>
<organism evidence="1 2">
    <name type="scientific">Pleurodeles waltl</name>
    <name type="common">Iberian ribbed newt</name>
    <dbReference type="NCBI Taxonomy" id="8319"/>
    <lineage>
        <taxon>Eukaryota</taxon>
        <taxon>Metazoa</taxon>
        <taxon>Chordata</taxon>
        <taxon>Craniata</taxon>
        <taxon>Vertebrata</taxon>
        <taxon>Euteleostomi</taxon>
        <taxon>Amphibia</taxon>
        <taxon>Batrachia</taxon>
        <taxon>Caudata</taxon>
        <taxon>Salamandroidea</taxon>
        <taxon>Salamandridae</taxon>
        <taxon>Pleurodelinae</taxon>
        <taxon>Pleurodeles</taxon>
    </lineage>
</organism>
<accession>A0AAV7Q1J3</accession>
<keyword evidence="2" id="KW-1185">Reference proteome</keyword>
<dbReference type="Proteomes" id="UP001066276">
    <property type="component" value="Chromosome 6"/>
</dbReference>
<dbReference type="AlphaFoldDB" id="A0AAV7Q1J3"/>